<sequence>MEIPLMNANERYKDRRQARGFAFSINVAANTRRASRGRRNISRCPSELSVASEAPAFFLSFTLLNANLKF</sequence>
<proteinExistence type="predicted"/>
<gene>
    <name evidence="1" type="ORF">X798_04495</name>
</gene>
<accession>A0A238BUQ6</accession>
<dbReference type="EMBL" id="KZ270008">
    <property type="protein sequence ID" value="OZC08435.1"/>
    <property type="molecule type" value="Genomic_DNA"/>
</dbReference>
<dbReference type="AlphaFoldDB" id="A0A238BUQ6"/>
<dbReference type="Proteomes" id="UP000242913">
    <property type="component" value="Unassembled WGS sequence"/>
</dbReference>
<protein>
    <submittedName>
        <fullName evidence="1">Uncharacterized protein</fullName>
    </submittedName>
</protein>
<name>A0A238BUQ6_9BILA</name>
<evidence type="ECO:0000313" key="1">
    <source>
        <dbReference type="EMBL" id="OZC08435.1"/>
    </source>
</evidence>
<organism evidence="1 2">
    <name type="scientific">Onchocerca flexuosa</name>
    <dbReference type="NCBI Taxonomy" id="387005"/>
    <lineage>
        <taxon>Eukaryota</taxon>
        <taxon>Metazoa</taxon>
        <taxon>Ecdysozoa</taxon>
        <taxon>Nematoda</taxon>
        <taxon>Chromadorea</taxon>
        <taxon>Rhabditida</taxon>
        <taxon>Spirurina</taxon>
        <taxon>Spiruromorpha</taxon>
        <taxon>Filarioidea</taxon>
        <taxon>Onchocercidae</taxon>
        <taxon>Onchocerca</taxon>
    </lineage>
</organism>
<reference evidence="1 2" key="1">
    <citation type="submission" date="2015-12" db="EMBL/GenBank/DDBJ databases">
        <title>Draft genome of the nematode, Onchocerca flexuosa.</title>
        <authorList>
            <person name="Mitreva M."/>
        </authorList>
    </citation>
    <scope>NUCLEOTIDE SEQUENCE [LARGE SCALE GENOMIC DNA]</scope>
    <source>
        <strain evidence="1">Red Deer</strain>
    </source>
</reference>
<keyword evidence="2" id="KW-1185">Reference proteome</keyword>
<evidence type="ECO:0000313" key="2">
    <source>
        <dbReference type="Proteomes" id="UP000242913"/>
    </source>
</evidence>